<dbReference type="eggNOG" id="COG0850">
    <property type="taxonomic scope" value="Bacteria"/>
</dbReference>
<dbReference type="EMBL" id="CP001791">
    <property type="protein sequence ID" value="ADH98967.1"/>
    <property type="molecule type" value="Genomic_DNA"/>
</dbReference>
<feature type="region of interest" description="Disordered" evidence="7">
    <location>
        <begin position="180"/>
        <end position="209"/>
    </location>
</feature>
<name>D6XT31_BACIE</name>
<dbReference type="OrthoDB" id="9790810at2"/>
<accession>D6XT31</accession>
<evidence type="ECO:0000313" key="11">
    <source>
        <dbReference type="Proteomes" id="UP000000271"/>
    </source>
</evidence>
<comment type="function">
    <text evidence="6">Cell division inhibitor that blocks the formation of polar Z ring septums. Rapidly oscillates between the poles of the cell to destabilize FtsZ filaments that have formed before they mature into polar Z rings. Prevents FtsZ polymerization.</text>
</comment>
<gene>
    <name evidence="6" type="primary">minC</name>
    <name evidence="10" type="ordered locus">Bsel_1455</name>
</gene>
<dbReference type="InterPro" id="IPR016098">
    <property type="entry name" value="CAP/MinC_C"/>
</dbReference>
<evidence type="ECO:0000256" key="6">
    <source>
        <dbReference type="HAMAP-Rule" id="MF_00267"/>
    </source>
</evidence>
<dbReference type="HAMAP" id="MF_00267">
    <property type="entry name" value="MinC"/>
    <property type="match status" value="1"/>
</dbReference>
<dbReference type="InterPro" id="IPR055219">
    <property type="entry name" value="MinC_N_1"/>
</dbReference>
<reference evidence="10" key="1">
    <citation type="submission" date="2009-10" db="EMBL/GenBank/DDBJ databases">
        <title>Complete sequence of Bacillus selenitireducens MLS10.</title>
        <authorList>
            <consortium name="US DOE Joint Genome Institute"/>
            <person name="Lucas S."/>
            <person name="Copeland A."/>
            <person name="Lapidus A."/>
            <person name="Glavina del Rio T."/>
            <person name="Dalin E."/>
            <person name="Tice H."/>
            <person name="Bruce D."/>
            <person name="Goodwin L."/>
            <person name="Pitluck S."/>
            <person name="Sims D."/>
            <person name="Brettin T."/>
            <person name="Detter J.C."/>
            <person name="Han C."/>
            <person name="Larimer F."/>
            <person name="Land M."/>
            <person name="Hauser L."/>
            <person name="Kyrpides N."/>
            <person name="Ovchinnikova G."/>
            <person name="Stolz J."/>
        </authorList>
    </citation>
    <scope>NUCLEOTIDE SEQUENCE [LARGE SCALE GENOMIC DNA]</scope>
    <source>
        <strain evidence="10">MLS10</strain>
    </source>
</reference>
<dbReference type="Pfam" id="PF22642">
    <property type="entry name" value="MinC_N_1"/>
    <property type="match status" value="1"/>
</dbReference>
<proteinExistence type="inferred from homology"/>
<dbReference type="GO" id="GO:0000902">
    <property type="term" value="P:cell morphogenesis"/>
    <property type="evidence" value="ECO:0007669"/>
    <property type="project" value="InterPro"/>
</dbReference>
<dbReference type="STRING" id="439292.Bsel_1455"/>
<dbReference type="Gene3D" id="3.30.160.540">
    <property type="match status" value="1"/>
</dbReference>
<evidence type="ECO:0000256" key="1">
    <source>
        <dbReference type="ARBA" id="ARBA00006291"/>
    </source>
</evidence>
<dbReference type="GO" id="GO:1901891">
    <property type="term" value="P:regulation of cell septum assembly"/>
    <property type="evidence" value="ECO:0007669"/>
    <property type="project" value="InterPro"/>
</dbReference>
<dbReference type="InterPro" id="IPR036145">
    <property type="entry name" value="MinC_C_sf"/>
</dbReference>
<evidence type="ECO:0000256" key="2">
    <source>
        <dbReference type="ARBA" id="ARBA00022618"/>
    </source>
</evidence>
<comment type="similarity">
    <text evidence="1 6">Belongs to the MinC family.</text>
</comment>
<dbReference type="RefSeq" id="WP_013172391.1">
    <property type="nucleotide sequence ID" value="NC_014219.1"/>
</dbReference>
<dbReference type="InterPro" id="IPR013033">
    <property type="entry name" value="MinC"/>
</dbReference>
<keyword evidence="11" id="KW-1185">Reference proteome</keyword>
<dbReference type="Proteomes" id="UP000000271">
    <property type="component" value="Chromosome"/>
</dbReference>
<comment type="subunit">
    <text evidence="5 6">Interacts with MinD and FtsZ.</text>
</comment>
<dbReference type="Gene3D" id="2.160.20.70">
    <property type="match status" value="1"/>
</dbReference>
<evidence type="ECO:0000313" key="10">
    <source>
        <dbReference type="EMBL" id="ADH98967.1"/>
    </source>
</evidence>
<feature type="domain" description="Septum formation inhibitor MinC C-terminal" evidence="8">
    <location>
        <begin position="109"/>
        <end position="195"/>
    </location>
</feature>
<dbReference type="Pfam" id="PF03775">
    <property type="entry name" value="MinC_C"/>
    <property type="match status" value="1"/>
</dbReference>
<evidence type="ECO:0000256" key="3">
    <source>
        <dbReference type="ARBA" id="ARBA00023210"/>
    </source>
</evidence>
<evidence type="ECO:0000256" key="5">
    <source>
        <dbReference type="ARBA" id="ARBA00046874"/>
    </source>
</evidence>
<dbReference type="PANTHER" id="PTHR34108:SF1">
    <property type="entry name" value="SEPTUM SITE-DETERMINING PROTEIN MINC"/>
    <property type="match status" value="1"/>
</dbReference>
<feature type="domain" description="Septum site-determining protein MinC N-terminal" evidence="9">
    <location>
        <begin position="11"/>
        <end position="85"/>
    </location>
</feature>
<keyword evidence="4 6" id="KW-0131">Cell cycle</keyword>
<sequence>MSEGQEEVELVQIRGTKSGLAIQLDDQAEWDKVTERLKRILDDQPTNHSTVSASLVMGKRYVTDRETGRLCAWLKNQYNLDIHDVDKEVITLEEANAMIEEQTFHQEIRMVRSGQVLDVKGHVLLIGDVNPGGLIRATGNIYILGYLRGIAHAGASGNEEAVVCAAFMEPRQIRIATSIYRSPDDEPEEDLDAVNEKKEPVDTEPDQGTLECAFLNEDRQMTIERIQKLPKHRVKVDMAFQYANG</sequence>
<dbReference type="KEGG" id="bse:Bsel_1455"/>
<dbReference type="HOGENOM" id="CLU_048711_1_1_9"/>
<evidence type="ECO:0000256" key="4">
    <source>
        <dbReference type="ARBA" id="ARBA00023306"/>
    </source>
</evidence>
<protein>
    <recommendedName>
        <fullName evidence="6">Probable septum site-determining protein MinC</fullName>
    </recommendedName>
</protein>
<keyword evidence="2 6" id="KW-0132">Cell division</keyword>
<dbReference type="PANTHER" id="PTHR34108">
    <property type="entry name" value="SEPTUM SITE-DETERMINING PROTEIN MINC"/>
    <property type="match status" value="1"/>
</dbReference>
<dbReference type="GO" id="GO:0000917">
    <property type="term" value="P:division septum assembly"/>
    <property type="evidence" value="ECO:0007669"/>
    <property type="project" value="UniProtKB-KW"/>
</dbReference>
<keyword evidence="3 6" id="KW-0717">Septation</keyword>
<evidence type="ECO:0000259" key="9">
    <source>
        <dbReference type="Pfam" id="PF22642"/>
    </source>
</evidence>
<dbReference type="InterPro" id="IPR005526">
    <property type="entry name" value="Septum_form_inhib_MinC_C"/>
</dbReference>
<dbReference type="SUPFAM" id="SSF63848">
    <property type="entry name" value="Cell-division inhibitor MinC, C-terminal domain"/>
    <property type="match status" value="1"/>
</dbReference>
<organism evidence="10 11">
    <name type="scientific">Bacillus selenitireducens (strain ATCC 700615 / DSM 15326 / MLS10)</name>
    <dbReference type="NCBI Taxonomy" id="439292"/>
    <lineage>
        <taxon>Bacteria</taxon>
        <taxon>Bacillati</taxon>
        <taxon>Bacillota</taxon>
        <taxon>Bacilli</taxon>
        <taxon>Bacillales</taxon>
        <taxon>Bacillaceae</taxon>
        <taxon>Salisediminibacterium</taxon>
    </lineage>
</organism>
<evidence type="ECO:0000256" key="7">
    <source>
        <dbReference type="SAM" id="MobiDB-lite"/>
    </source>
</evidence>
<dbReference type="AlphaFoldDB" id="D6XT31"/>
<evidence type="ECO:0000259" key="8">
    <source>
        <dbReference type="Pfam" id="PF03775"/>
    </source>
</evidence>